<feature type="domain" description="Peptidase M13 N-terminal" evidence="9">
    <location>
        <begin position="75"/>
        <end position="453"/>
    </location>
</feature>
<dbReference type="EMBL" id="JAHEPS010000002">
    <property type="protein sequence ID" value="MBT1444012.1"/>
    <property type="molecule type" value="Genomic_DNA"/>
</dbReference>
<sequence>MSKLSMLALGVALGLGLVGCSDKTAETKAAETKAPETAATETAASETKATEAAAAVKAPLSGIELENFDTSVRHQDDFYYSVNGNWLKNTPIPADKSNYGAFSVLYDESQKALKQILEEAAAKEGHAAGSKEQKIGDFYLSYMNTDKLEQLGAAPLKSSLDAIAAASDHKALSSLMGKLLTDGSKIPFGFFVNNDAKNSSQYAVYLSQSGLSLPDRDFYLKDDAKYLANREVLAKYVTEILTAAGYPNAERAAKSVADIELFIAQNQWSRVESRDANKAYNKLSREELAKLLGGFNFEAFATAAGLGDKVTDVIVRQPSYIEALGKGFDSFPLQAWQDYLSFHLVDGAAELLSDKFVQLHFGFHDKTLAGVEEQAPRWKRAVDAADSVIGELVGEAYVKAHFKPEAKARMEQLIHNLIKAFEVSINELEWMTPETKVAAQEKLSKFTYKIGYPEKWKDYSGLEIKADDLVGNYIRYANFEYADMLGKLGQPIDRTEWRMTPQTVNAYYSPVNNEIVFPAAILQPPFFNMDADDAVNYGGIGAVIGHEISHGFDDQGSKYDGDGNLRNWWSDKDREEFQKRGKQLSEQYSKYEALPGKFVNGDLTLGENIGDLGGLTVALRAYQMSLNGQPAPVIDGITGEQRFFMGWSQVWRRSYRDEELGKRLLTDSHSPSHFRAMGTPRNMPGFYEAFSVTEQDKMYLPAEQRVKIW</sequence>
<evidence type="ECO:0000256" key="4">
    <source>
        <dbReference type="ARBA" id="ARBA00022723"/>
    </source>
</evidence>
<dbReference type="InterPro" id="IPR042089">
    <property type="entry name" value="Peptidase_M13_dom_2"/>
</dbReference>
<evidence type="ECO:0000256" key="2">
    <source>
        <dbReference type="ARBA" id="ARBA00007357"/>
    </source>
</evidence>
<gene>
    <name evidence="10" type="ORF">KJI95_05685</name>
</gene>
<dbReference type="Gene3D" id="3.40.390.10">
    <property type="entry name" value="Collagenase (Catalytic Domain)"/>
    <property type="match status" value="1"/>
</dbReference>
<evidence type="ECO:0000256" key="6">
    <source>
        <dbReference type="ARBA" id="ARBA00022833"/>
    </source>
</evidence>
<dbReference type="Proteomes" id="UP001195903">
    <property type="component" value="Unassembled WGS sequence"/>
</dbReference>
<keyword evidence="4" id="KW-0479">Metal-binding</keyword>
<dbReference type="PROSITE" id="PS51885">
    <property type="entry name" value="NEPRILYSIN"/>
    <property type="match status" value="1"/>
</dbReference>
<dbReference type="PRINTS" id="PR00786">
    <property type="entry name" value="NEPRILYSIN"/>
</dbReference>
<keyword evidence="5" id="KW-0378">Hydrolase</keyword>
<keyword evidence="11" id="KW-1185">Reference proteome</keyword>
<dbReference type="Gene3D" id="1.10.1380.10">
    <property type="entry name" value="Neutral endopeptidase , domain2"/>
    <property type="match status" value="1"/>
</dbReference>
<dbReference type="PROSITE" id="PS51257">
    <property type="entry name" value="PROKAR_LIPOPROTEIN"/>
    <property type="match status" value="1"/>
</dbReference>
<dbReference type="RefSeq" id="WP_214506227.1">
    <property type="nucleotide sequence ID" value="NZ_JAHEPS010000002.1"/>
</dbReference>
<comment type="similarity">
    <text evidence="2">Belongs to the peptidase M13 family.</text>
</comment>
<dbReference type="CDD" id="cd08662">
    <property type="entry name" value="M13"/>
    <property type="match status" value="1"/>
</dbReference>
<dbReference type="PANTHER" id="PTHR11733:SF167">
    <property type="entry name" value="FI17812P1-RELATED"/>
    <property type="match status" value="1"/>
</dbReference>
<evidence type="ECO:0000259" key="9">
    <source>
        <dbReference type="Pfam" id="PF05649"/>
    </source>
</evidence>
<dbReference type="InterPro" id="IPR024079">
    <property type="entry name" value="MetalloPept_cat_dom_sf"/>
</dbReference>
<keyword evidence="7" id="KW-0482">Metalloprotease</keyword>
<dbReference type="InterPro" id="IPR018497">
    <property type="entry name" value="Peptidase_M13_C"/>
</dbReference>
<dbReference type="PANTHER" id="PTHR11733">
    <property type="entry name" value="ZINC METALLOPROTEASE FAMILY M13 NEPRILYSIN-RELATED"/>
    <property type="match status" value="1"/>
</dbReference>
<organism evidence="10 11">
    <name type="scientific">Shewanella jiangmenensis</name>
    <dbReference type="NCBI Taxonomy" id="2837387"/>
    <lineage>
        <taxon>Bacteria</taxon>
        <taxon>Pseudomonadati</taxon>
        <taxon>Pseudomonadota</taxon>
        <taxon>Gammaproteobacteria</taxon>
        <taxon>Alteromonadales</taxon>
        <taxon>Shewanellaceae</taxon>
        <taxon>Shewanella</taxon>
    </lineage>
</organism>
<name>A0ABS5V0L9_9GAMM</name>
<proteinExistence type="inferred from homology"/>
<dbReference type="SUPFAM" id="SSF55486">
    <property type="entry name" value="Metalloproteases ('zincins'), catalytic domain"/>
    <property type="match status" value="1"/>
</dbReference>
<evidence type="ECO:0000256" key="5">
    <source>
        <dbReference type="ARBA" id="ARBA00022801"/>
    </source>
</evidence>
<dbReference type="Pfam" id="PF01431">
    <property type="entry name" value="Peptidase_M13"/>
    <property type="match status" value="1"/>
</dbReference>
<dbReference type="Pfam" id="PF05649">
    <property type="entry name" value="Peptidase_M13_N"/>
    <property type="match status" value="1"/>
</dbReference>
<protein>
    <submittedName>
        <fullName evidence="10">M13 family metallopeptidase</fullName>
    </submittedName>
</protein>
<dbReference type="InterPro" id="IPR008753">
    <property type="entry name" value="Peptidase_M13_N"/>
</dbReference>
<evidence type="ECO:0000313" key="11">
    <source>
        <dbReference type="Proteomes" id="UP001195903"/>
    </source>
</evidence>
<evidence type="ECO:0000259" key="8">
    <source>
        <dbReference type="Pfam" id="PF01431"/>
    </source>
</evidence>
<dbReference type="InterPro" id="IPR000718">
    <property type="entry name" value="Peptidase_M13"/>
</dbReference>
<evidence type="ECO:0000256" key="7">
    <source>
        <dbReference type="ARBA" id="ARBA00023049"/>
    </source>
</evidence>
<evidence type="ECO:0000256" key="3">
    <source>
        <dbReference type="ARBA" id="ARBA00022670"/>
    </source>
</evidence>
<keyword evidence="6" id="KW-0862">Zinc</keyword>
<evidence type="ECO:0000256" key="1">
    <source>
        <dbReference type="ARBA" id="ARBA00001947"/>
    </source>
</evidence>
<evidence type="ECO:0000313" key="10">
    <source>
        <dbReference type="EMBL" id="MBT1444012.1"/>
    </source>
</evidence>
<reference evidence="10 11" key="1">
    <citation type="submission" date="2021-05" db="EMBL/GenBank/DDBJ databases">
        <title>Shewanella sp. JM162201.</title>
        <authorList>
            <person name="Xu S."/>
            <person name="Li A."/>
        </authorList>
    </citation>
    <scope>NUCLEOTIDE SEQUENCE [LARGE SCALE GENOMIC DNA]</scope>
    <source>
        <strain evidence="10 11">JM162201</strain>
    </source>
</reference>
<comment type="caution">
    <text evidence="10">The sequence shown here is derived from an EMBL/GenBank/DDBJ whole genome shotgun (WGS) entry which is preliminary data.</text>
</comment>
<comment type="cofactor">
    <cofactor evidence="1">
        <name>Zn(2+)</name>
        <dbReference type="ChEBI" id="CHEBI:29105"/>
    </cofactor>
</comment>
<accession>A0ABS5V0L9</accession>
<keyword evidence="3" id="KW-0645">Protease</keyword>
<feature type="domain" description="Peptidase M13 C-terminal" evidence="8">
    <location>
        <begin position="505"/>
        <end position="706"/>
    </location>
</feature>